<dbReference type="Pfam" id="PF06337">
    <property type="entry name" value="DUSP"/>
    <property type="match status" value="1"/>
</dbReference>
<feature type="domain" description="DUSP" evidence="2">
    <location>
        <begin position="4"/>
        <end position="108"/>
    </location>
</feature>
<evidence type="ECO:0000259" key="2">
    <source>
        <dbReference type="PROSITE" id="PS51283"/>
    </source>
</evidence>
<comment type="caution">
    <text evidence="3">The sequence shown here is derived from an EMBL/GenBank/DDBJ whole genome shotgun (WGS) entry which is preliminary data.</text>
</comment>
<keyword evidence="4" id="KW-1185">Reference proteome</keyword>
<dbReference type="Gene3D" id="3.30.2230.10">
    <property type="entry name" value="DUSP-like"/>
    <property type="match status" value="1"/>
</dbReference>
<gene>
    <name evidence="3" type="ORF">TrLO_g982</name>
</gene>
<dbReference type="InterPro" id="IPR006615">
    <property type="entry name" value="Pept_C19_DUSP"/>
</dbReference>
<keyword evidence="1" id="KW-0175">Coiled coil</keyword>
<dbReference type="AlphaFoldDB" id="A0A9W7DPV1"/>
<evidence type="ECO:0000313" key="4">
    <source>
        <dbReference type="Proteomes" id="UP001165122"/>
    </source>
</evidence>
<dbReference type="Proteomes" id="UP001165122">
    <property type="component" value="Unassembled WGS sequence"/>
</dbReference>
<reference evidence="4" key="1">
    <citation type="journal article" date="2023" name="Commun. Biol.">
        <title>Genome analysis of Parmales, the sister group of diatoms, reveals the evolutionary specialization of diatoms from phago-mixotrophs to photoautotrophs.</title>
        <authorList>
            <person name="Ban H."/>
            <person name="Sato S."/>
            <person name="Yoshikawa S."/>
            <person name="Yamada K."/>
            <person name="Nakamura Y."/>
            <person name="Ichinomiya M."/>
            <person name="Sato N."/>
            <person name="Blanc-Mathieu R."/>
            <person name="Endo H."/>
            <person name="Kuwata A."/>
            <person name="Ogata H."/>
        </authorList>
    </citation>
    <scope>NUCLEOTIDE SEQUENCE [LARGE SCALE GENOMIC DNA]</scope>
    <source>
        <strain evidence="4">NIES 3700</strain>
    </source>
</reference>
<organism evidence="3 4">
    <name type="scientific">Triparma laevis f. longispina</name>
    <dbReference type="NCBI Taxonomy" id="1714387"/>
    <lineage>
        <taxon>Eukaryota</taxon>
        <taxon>Sar</taxon>
        <taxon>Stramenopiles</taxon>
        <taxon>Ochrophyta</taxon>
        <taxon>Bolidophyceae</taxon>
        <taxon>Parmales</taxon>
        <taxon>Triparmaceae</taxon>
        <taxon>Triparma</taxon>
    </lineage>
</organism>
<protein>
    <recommendedName>
        <fullName evidence="2">DUSP domain-containing protein</fullName>
    </recommendedName>
</protein>
<dbReference type="GO" id="GO:0004843">
    <property type="term" value="F:cysteine-type deubiquitinase activity"/>
    <property type="evidence" value="ECO:0007669"/>
    <property type="project" value="InterPro"/>
</dbReference>
<dbReference type="PROSITE" id="PS51283">
    <property type="entry name" value="DUSP"/>
    <property type="match status" value="1"/>
</dbReference>
<proteinExistence type="predicted"/>
<accession>A0A9W7DPV1</accession>
<evidence type="ECO:0000313" key="3">
    <source>
        <dbReference type="EMBL" id="GMH51739.1"/>
    </source>
</evidence>
<dbReference type="EMBL" id="BRXW01000409">
    <property type="protein sequence ID" value="GMH51739.1"/>
    <property type="molecule type" value="Genomic_DNA"/>
</dbReference>
<evidence type="ECO:0000256" key="1">
    <source>
        <dbReference type="SAM" id="Coils"/>
    </source>
</evidence>
<feature type="coiled-coil region" evidence="1">
    <location>
        <begin position="200"/>
        <end position="227"/>
    </location>
</feature>
<sequence>MSQKTYDLRRVLESALILSLDTPKISPMHECYYLIPTPWLDAWSSFINSQSSVPPPRLNLSYFLNVDGHLKQGLSPIENYRAINSTQYHVFLYLYSTDSSPPQIRSSVDLYSPELSNKRIEEYVKSGSIRGRIEVNRLLIRVREGGGLGGAEKVEREVEEEEVWLWCITRDFIERVIECLFRCGRGAGVRYRKVKVNDEEEFREEEFEGYEDDYDDLEVEVKEEDIEMA</sequence>
<dbReference type="SUPFAM" id="SSF143791">
    <property type="entry name" value="DUSP-like"/>
    <property type="match status" value="1"/>
</dbReference>
<name>A0A9W7DPV1_9STRA</name>
<dbReference type="InterPro" id="IPR035927">
    <property type="entry name" value="DUSP-like_sf"/>
</dbReference>
<dbReference type="OrthoDB" id="74783at2759"/>